<dbReference type="Pfam" id="PF02504">
    <property type="entry name" value="FA_synthesis"/>
    <property type="match status" value="1"/>
</dbReference>
<evidence type="ECO:0000256" key="1">
    <source>
        <dbReference type="ARBA" id="ARBA00001232"/>
    </source>
</evidence>
<evidence type="ECO:0000256" key="9">
    <source>
        <dbReference type="ARBA" id="ARBA00046608"/>
    </source>
</evidence>
<dbReference type="AlphaFoldDB" id="A0A9D1J4L1"/>
<keyword evidence="2 10" id="KW-0963">Cytoplasm</keyword>
<dbReference type="EMBL" id="DVHA01000045">
    <property type="protein sequence ID" value="HIR60219.1"/>
    <property type="molecule type" value="Genomic_DNA"/>
</dbReference>
<keyword evidence="11" id="KW-0012">Acyltransferase</keyword>
<comment type="caution">
    <text evidence="11">The sequence shown here is derived from an EMBL/GenBank/DDBJ whole genome shotgun (WGS) entry which is preliminary data.</text>
</comment>
<dbReference type="PIRSF" id="PIRSF002465">
    <property type="entry name" value="Phsphlp_syn_PlsX"/>
    <property type="match status" value="1"/>
</dbReference>
<dbReference type="GO" id="GO:0043811">
    <property type="term" value="F:phosphate:acyl-[acyl carrier protein] acyltransferase activity"/>
    <property type="evidence" value="ECO:0007669"/>
    <property type="project" value="UniProtKB-UniRule"/>
</dbReference>
<accession>A0A9D1J4L1</accession>
<evidence type="ECO:0000256" key="2">
    <source>
        <dbReference type="ARBA" id="ARBA00022490"/>
    </source>
</evidence>
<dbReference type="EC" id="2.3.1.274" evidence="8 10"/>
<name>A0A9D1J4L1_9FIRM</name>
<proteinExistence type="inferred from homology"/>
<dbReference type="SUPFAM" id="SSF53659">
    <property type="entry name" value="Isocitrate/Isopropylmalate dehydrogenase-like"/>
    <property type="match status" value="1"/>
</dbReference>
<evidence type="ECO:0000256" key="6">
    <source>
        <dbReference type="ARBA" id="ARBA00023209"/>
    </source>
</evidence>
<dbReference type="GO" id="GO:0006633">
    <property type="term" value="P:fatty acid biosynthetic process"/>
    <property type="evidence" value="ECO:0007669"/>
    <property type="project" value="UniProtKB-UniRule"/>
</dbReference>
<dbReference type="PANTHER" id="PTHR30100:SF1">
    <property type="entry name" value="PHOSPHATE ACYLTRANSFERASE"/>
    <property type="match status" value="1"/>
</dbReference>
<dbReference type="HAMAP" id="MF_00019">
    <property type="entry name" value="PlsX"/>
    <property type="match status" value="1"/>
</dbReference>
<comment type="subunit">
    <text evidence="9 10">Homodimer. Probably interacts with PlsY.</text>
</comment>
<comment type="function">
    <text evidence="10">Catalyzes the reversible formation of acyl-phosphate (acyl-PO(4)) from acyl-[acyl-carrier-protein] (acyl-ACP). This enzyme utilizes acyl-ACP as fatty acyl donor, but not acyl-CoA.</text>
</comment>
<dbReference type="Gene3D" id="3.40.718.10">
    <property type="entry name" value="Isopropylmalate Dehydrogenase"/>
    <property type="match status" value="1"/>
</dbReference>
<evidence type="ECO:0000256" key="5">
    <source>
        <dbReference type="ARBA" id="ARBA00023098"/>
    </source>
</evidence>
<comment type="similarity">
    <text evidence="10">Belongs to the PlsX family.</text>
</comment>
<evidence type="ECO:0000256" key="8">
    <source>
        <dbReference type="ARBA" id="ARBA00024069"/>
    </source>
</evidence>
<protein>
    <recommendedName>
        <fullName evidence="8 10">Phosphate acyltransferase</fullName>
        <ecNumber evidence="8 10">2.3.1.274</ecNumber>
    </recommendedName>
    <alternativeName>
        <fullName evidence="10">Acyl-ACP phosphotransacylase</fullName>
    </alternativeName>
    <alternativeName>
        <fullName evidence="10">Acyl-[acyl-carrier-protein]--phosphate acyltransferase</fullName>
    </alternativeName>
    <alternativeName>
        <fullName evidence="10">Phosphate-acyl-ACP acyltransferase</fullName>
    </alternativeName>
</protein>
<dbReference type="GO" id="GO:0005737">
    <property type="term" value="C:cytoplasm"/>
    <property type="evidence" value="ECO:0007669"/>
    <property type="project" value="UniProtKB-SubCell"/>
</dbReference>
<keyword evidence="7 10" id="KW-1208">Phospholipid metabolism</keyword>
<reference evidence="11" key="2">
    <citation type="journal article" date="2021" name="PeerJ">
        <title>Extensive microbial diversity within the chicken gut microbiome revealed by metagenomics and culture.</title>
        <authorList>
            <person name="Gilroy R."/>
            <person name="Ravi A."/>
            <person name="Getino M."/>
            <person name="Pursley I."/>
            <person name="Horton D.L."/>
            <person name="Alikhan N.F."/>
            <person name="Baker D."/>
            <person name="Gharbi K."/>
            <person name="Hall N."/>
            <person name="Watson M."/>
            <person name="Adriaenssens E.M."/>
            <person name="Foster-Nyarko E."/>
            <person name="Jarju S."/>
            <person name="Secka A."/>
            <person name="Antonio M."/>
            <person name="Oren A."/>
            <person name="Chaudhuri R.R."/>
            <person name="La Ragione R."/>
            <person name="Hildebrand F."/>
            <person name="Pallen M.J."/>
        </authorList>
    </citation>
    <scope>NUCLEOTIDE SEQUENCE</scope>
    <source>
        <strain evidence="11">CHK189-12415</strain>
    </source>
</reference>
<evidence type="ECO:0000256" key="10">
    <source>
        <dbReference type="HAMAP-Rule" id="MF_00019"/>
    </source>
</evidence>
<keyword evidence="6 10" id="KW-0594">Phospholipid biosynthesis</keyword>
<comment type="catalytic activity">
    <reaction evidence="1 10">
        <text>a fatty acyl-[ACP] + phosphate = an acyl phosphate + holo-[ACP]</text>
        <dbReference type="Rhea" id="RHEA:42292"/>
        <dbReference type="Rhea" id="RHEA-COMP:9685"/>
        <dbReference type="Rhea" id="RHEA-COMP:14125"/>
        <dbReference type="ChEBI" id="CHEBI:43474"/>
        <dbReference type="ChEBI" id="CHEBI:59918"/>
        <dbReference type="ChEBI" id="CHEBI:64479"/>
        <dbReference type="ChEBI" id="CHEBI:138651"/>
        <dbReference type="EC" id="2.3.1.274"/>
    </reaction>
</comment>
<reference evidence="11" key="1">
    <citation type="submission" date="2020-10" db="EMBL/GenBank/DDBJ databases">
        <authorList>
            <person name="Gilroy R."/>
        </authorList>
    </citation>
    <scope>NUCLEOTIDE SEQUENCE</scope>
    <source>
        <strain evidence="11">CHK189-12415</strain>
    </source>
</reference>
<evidence type="ECO:0000256" key="7">
    <source>
        <dbReference type="ARBA" id="ARBA00023264"/>
    </source>
</evidence>
<keyword evidence="4 10" id="KW-0808">Transferase</keyword>
<dbReference type="NCBIfam" id="TIGR00182">
    <property type="entry name" value="plsX"/>
    <property type="match status" value="1"/>
</dbReference>
<comment type="pathway">
    <text evidence="10">Lipid metabolism; phospholipid metabolism.</text>
</comment>
<gene>
    <name evidence="10 11" type="primary">plsX</name>
    <name evidence="11" type="ORF">IAB37_01405</name>
</gene>
<keyword evidence="5 10" id="KW-0443">Lipid metabolism</keyword>
<comment type="subcellular location">
    <subcellularLocation>
        <location evidence="10">Cytoplasm</location>
    </subcellularLocation>
    <text evidence="10">Associated with the membrane possibly through PlsY.</text>
</comment>
<dbReference type="InterPro" id="IPR012281">
    <property type="entry name" value="Phospholipid_synth_PlsX-like"/>
</dbReference>
<evidence type="ECO:0000313" key="12">
    <source>
        <dbReference type="Proteomes" id="UP000824241"/>
    </source>
</evidence>
<evidence type="ECO:0000313" key="11">
    <source>
        <dbReference type="EMBL" id="HIR60219.1"/>
    </source>
</evidence>
<evidence type="ECO:0000256" key="4">
    <source>
        <dbReference type="ARBA" id="ARBA00022679"/>
    </source>
</evidence>
<evidence type="ECO:0000256" key="3">
    <source>
        <dbReference type="ARBA" id="ARBA00022516"/>
    </source>
</evidence>
<sequence>MKIIVDGFGGDNAPIAVLEGCAAAVKEYGVQLIVTGDEEKLRKAAAERNISLDGIEIFHAPTVITMHDDPVSLLKAKSDCSMAAAFKLLKEGKGDAFVSGGSTGAIVVGANFIIKRLKGVKRAGLATVIPTIKGCYLLMDAGANLDCKPETLLHFGIMGSVYMNKVMGIQNPKVGLVNVGAEDTKGGDLQKEAYALLQKAPINFTGNVEARDIPAGEVDVAVADGFTGNVVLKLTEGLGSMFSKKIKEMFLSGTTGKLAAVLMMNKIKDFKKAMDYTEYGGAPLLGAALPVIKAHGSSNAYAFKNAIRQARDFVAGGVNGEIQASLQQLAEKAAANEE</sequence>
<keyword evidence="3 10" id="KW-0444">Lipid biosynthesis</keyword>
<organism evidence="11 12">
    <name type="scientific">Candidatus Faecivivens stercoravium</name>
    <dbReference type="NCBI Taxonomy" id="2840803"/>
    <lineage>
        <taxon>Bacteria</taxon>
        <taxon>Bacillati</taxon>
        <taxon>Bacillota</taxon>
        <taxon>Clostridia</taxon>
        <taxon>Eubacteriales</taxon>
        <taxon>Oscillospiraceae</taxon>
        <taxon>Oscillospiraceae incertae sedis</taxon>
        <taxon>Candidatus Faecivivens</taxon>
    </lineage>
</organism>
<dbReference type="GO" id="GO:0008654">
    <property type="term" value="P:phospholipid biosynthetic process"/>
    <property type="evidence" value="ECO:0007669"/>
    <property type="project" value="UniProtKB-KW"/>
</dbReference>
<dbReference type="PANTHER" id="PTHR30100">
    <property type="entry name" value="FATTY ACID/PHOSPHOLIPID SYNTHESIS PROTEIN PLSX"/>
    <property type="match status" value="1"/>
</dbReference>
<dbReference type="Proteomes" id="UP000824241">
    <property type="component" value="Unassembled WGS sequence"/>
</dbReference>
<dbReference type="InterPro" id="IPR003664">
    <property type="entry name" value="FA_synthesis"/>
</dbReference>